<evidence type="ECO:0000256" key="1">
    <source>
        <dbReference type="ARBA" id="ARBA00022801"/>
    </source>
</evidence>
<dbReference type="PRINTS" id="PR00111">
    <property type="entry name" value="ABHYDROLASE"/>
</dbReference>
<dbReference type="SUPFAM" id="SSF53474">
    <property type="entry name" value="alpha/beta-Hydrolases"/>
    <property type="match status" value="1"/>
</dbReference>
<evidence type="ECO:0000259" key="2">
    <source>
        <dbReference type="Pfam" id="PF12697"/>
    </source>
</evidence>
<feature type="domain" description="AB hydrolase-1" evidence="2">
    <location>
        <begin position="14"/>
        <end position="241"/>
    </location>
</feature>
<dbReference type="InterPro" id="IPR029058">
    <property type="entry name" value="AB_hydrolase_fold"/>
</dbReference>
<dbReference type="Proteomes" id="UP001595699">
    <property type="component" value="Unassembled WGS sequence"/>
</dbReference>
<dbReference type="PANTHER" id="PTHR43798:SF31">
    <property type="entry name" value="AB HYDROLASE SUPERFAMILY PROTEIN YCLE"/>
    <property type="match status" value="1"/>
</dbReference>
<accession>A0ABV7YG62</accession>
<evidence type="ECO:0000313" key="4">
    <source>
        <dbReference type="Proteomes" id="UP001595699"/>
    </source>
</evidence>
<dbReference type="Pfam" id="PF12697">
    <property type="entry name" value="Abhydrolase_6"/>
    <property type="match status" value="1"/>
</dbReference>
<name>A0ABV7YG62_9ACTN</name>
<dbReference type="Gene3D" id="3.40.50.1820">
    <property type="entry name" value="alpha/beta hydrolase"/>
    <property type="match status" value="1"/>
</dbReference>
<proteinExistence type="predicted"/>
<dbReference type="GO" id="GO:0016787">
    <property type="term" value="F:hydrolase activity"/>
    <property type="evidence" value="ECO:0007669"/>
    <property type="project" value="UniProtKB-KW"/>
</dbReference>
<dbReference type="InterPro" id="IPR000073">
    <property type="entry name" value="AB_hydrolase_1"/>
</dbReference>
<organism evidence="3 4">
    <name type="scientific">Tenggerimyces flavus</name>
    <dbReference type="NCBI Taxonomy" id="1708749"/>
    <lineage>
        <taxon>Bacteria</taxon>
        <taxon>Bacillati</taxon>
        <taxon>Actinomycetota</taxon>
        <taxon>Actinomycetes</taxon>
        <taxon>Propionibacteriales</taxon>
        <taxon>Nocardioidaceae</taxon>
        <taxon>Tenggerimyces</taxon>
    </lineage>
</organism>
<reference evidence="4" key="1">
    <citation type="journal article" date="2019" name="Int. J. Syst. Evol. Microbiol.">
        <title>The Global Catalogue of Microorganisms (GCM) 10K type strain sequencing project: providing services to taxonomists for standard genome sequencing and annotation.</title>
        <authorList>
            <consortium name="The Broad Institute Genomics Platform"/>
            <consortium name="The Broad Institute Genome Sequencing Center for Infectious Disease"/>
            <person name="Wu L."/>
            <person name="Ma J."/>
        </authorList>
    </citation>
    <scope>NUCLEOTIDE SEQUENCE [LARGE SCALE GENOMIC DNA]</scope>
    <source>
        <strain evidence="4">CGMCC 4.7241</strain>
    </source>
</reference>
<keyword evidence="4" id="KW-1185">Reference proteome</keyword>
<dbReference type="InterPro" id="IPR050266">
    <property type="entry name" value="AB_hydrolase_sf"/>
</dbReference>
<dbReference type="RefSeq" id="WP_205115707.1">
    <property type="nucleotide sequence ID" value="NZ_JAFBCM010000001.1"/>
</dbReference>
<comment type="caution">
    <text evidence="3">The sequence shown here is derived from an EMBL/GenBank/DDBJ whole genome shotgun (WGS) entry which is preliminary data.</text>
</comment>
<protein>
    <submittedName>
        <fullName evidence="3">Alpha/beta fold hydrolase</fullName>
    </submittedName>
</protein>
<evidence type="ECO:0000313" key="3">
    <source>
        <dbReference type="EMBL" id="MFC3763602.1"/>
    </source>
</evidence>
<gene>
    <name evidence="3" type="ORF">ACFOUW_22375</name>
</gene>
<keyword evidence="1 3" id="KW-0378">Hydrolase</keyword>
<dbReference type="PANTHER" id="PTHR43798">
    <property type="entry name" value="MONOACYLGLYCEROL LIPASE"/>
    <property type="match status" value="1"/>
</dbReference>
<sequence length="248" mass="27326">MRLHHEVAGSGPDVVLLHSSVVDLRQWDPQWEALTEQFRVVRLDFRGHGQSPIDLEAYTNADDVVDVMEQVGMENARIVGSSFGGRVALELATMFPSRVERLVLLCPGPAQLLPVSEALQKFDDEETAFLDADQLDQAVALNVETWLGPDASAEVRERVAAMQRHNFDVQFAAPEEAGPQPVKIDLAAITAPSYVLGGAHDVDHFVNVANHLIETLPNAHGEILDWAGHLPNLERPQEVTELLLRELA</sequence>
<dbReference type="EMBL" id="JBHRZH010000019">
    <property type="protein sequence ID" value="MFC3763602.1"/>
    <property type="molecule type" value="Genomic_DNA"/>
</dbReference>